<feature type="domain" description="PIN" evidence="8">
    <location>
        <begin position="9"/>
        <end position="117"/>
    </location>
</feature>
<comment type="caution">
    <text evidence="9">The sequence shown here is derived from an EMBL/GenBank/DDBJ whole genome shotgun (WGS) entry which is preliminary data.</text>
</comment>
<dbReference type="Pfam" id="PF01850">
    <property type="entry name" value="PIN"/>
    <property type="match status" value="1"/>
</dbReference>
<evidence type="ECO:0000256" key="3">
    <source>
        <dbReference type="ARBA" id="ARBA00022722"/>
    </source>
</evidence>
<dbReference type="EMBL" id="SGBB01000012">
    <property type="protein sequence ID" value="RZD18252.1"/>
    <property type="molecule type" value="Genomic_DNA"/>
</dbReference>
<organism evidence="9 10">
    <name type="scientific">Candidatus Acididesulfobacter diazotrophicus</name>
    <dbReference type="NCBI Taxonomy" id="2597226"/>
    <lineage>
        <taxon>Bacteria</taxon>
        <taxon>Deltaproteobacteria</taxon>
        <taxon>Candidatus Acidulodesulfobacterales</taxon>
        <taxon>Candidatus Acididesulfobacter</taxon>
    </lineage>
</organism>
<gene>
    <name evidence="9" type="ORF">EVG15_07300</name>
</gene>
<accession>A0A519BLU8</accession>
<name>A0A519BLU8_9DELT</name>
<dbReference type="GO" id="GO:0046872">
    <property type="term" value="F:metal ion binding"/>
    <property type="evidence" value="ECO:0007669"/>
    <property type="project" value="UniProtKB-KW"/>
</dbReference>
<keyword evidence="2" id="KW-1277">Toxin-antitoxin system</keyword>
<evidence type="ECO:0000259" key="8">
    <source>
        <dbReference type="Pfam" id="PF01850"/>
    </source>
</evidence>
<keyword evidence="4" id="KW-0479">Metal-binding</keyword>
<dbReference type="Proteomes" id="UP000319296">
    <property type="component" value="Unassembled WGS sequence"/>
</dbReference>
<evidence type="ECO:0000256" key="4">
    <source>
        <dbReference type="ARBA" id="ARBA00022723"/>
    </source>
</evidence>
<evidence type="ECO:0000256" key="5">
    <source>
        <dbReference type="ARBA" id="ARBA00022801"/>
    </source>
</evidence>
<evidence type="ECO:0000256" key="6">
    <source>
        <dbReference type="ARBA" id="ARBA00022842"/>
    </source>
</evidence>
<dbReference type="AlphaFoldDB" id="A0A519BLU8"/>
<dbReference type="InterPro" id="IPR002716">
    <property type="entry name" value="PIN_dom"/>
</dbReference>
<evidence type="ECO:0000313" key="9">
    <source>
        <dbReference type="EMBL" id="RZD18252.1"/>
    </source>
</evidence>
<evidence type="ECO:0000256" key="1">
    <source>
        <dbReference type="ARBA" id="ARBA00001946"/>
    </source>
</evidence>
<dbReference type="PANTHER" id="PTHR33653:SF1">
    <property type="entry name" value="RIBONUCLEASE VAPC2"/>
    <property type="match status" value="1"/>
</dbReference>
<evidence type="ECO:0000256" key="2">
    <source>
        <dbReference type="ARBA" id="ARBA00022649"/>
    </source>
</evidence>
<dbReference type="InterPro" id="IPR050556">
    <property type="entry name" value="Type_II_TA_system_RNase"/>
</dbReference>
<evidence type="ECO:0000256" key="7">
    <source>
        <dbReference type="ARBA" id="ARBA00038093"/>
    </source>
</evidence>
<proteinExistence type="inferred from homology"/>
<keyword evidence="6" id="KW-0460">Magnesium</keyword>
<evidence type="ECO:0000313" key="10">
    <source>
        <dbReference type="Proteomes" id="UP000319296"/>
    </source>
</evidence>
<keyword evidence="3" id="KW-0540">Nuclease</keyword>
<comment type="similarity">
    <text evidence="7">Belongs to the PINc/VapC protein family.</text>
</comment>
<dbReference type="GO" id="GO:0004518">
    <property type="term" value="F:nuclease activity"/>
    <property type="evidence" value="ECO:0007669"/>
    <property type="project" value="UniProtKB-KW"/>
</dbReference>
<dbReference type="SUPFAM" id="SSF88723">
    <property type="entry name" value="PIN domain-like"/>
    <property type="match status" value="1"/>
</dbReference>
<dbReference type="PANTHER" id="PTHR33653">
    <property type="entry name" value="RIBONUCLEASE VAPC2"/>
    <property type="match status" value="1"/>
</dbReference>
<reference evidence="9 10" key="1">
    <citation type="journal article" date="2019" name="ISME J.">
        <title>Insights into ecological role of a new deltaproteobacterial order Candidatus Acidulodesulfobacterales by metagenomics and metatranscriptomics.</title>
        <authorList>
            <person name="Tan S."/>
            <person name="Liu J."/>
            <person name="Fang Y."/>
            <person name="Hedlund B.P."/>
            <person name="Lian Z.H."/>
            <person name="Huang L.Y."/>
            <person name="Li J.T."/>
            <person name="Huang L.N."/>
            <person name="Li W.J."/>
            <person name="Jiang H.C."/>
            <person name="Dong H.L."/>
            <person name="Shu W.S."/>
        </authorList>
    </citation>
    <scope>NUCLEOTIDE SEQUENCE [LARGE SCALE GENOMIC DNA]</scope>
    <source>
        <strain evidence="9">AP1</strain>
    </source>
</reference>
<dbReference type="GO" id="GO:0016787">
    <property type="term" value="F:hydrolase activity"/>
    <property type="evidence" value="ECO:0007669"/>
    <property type="project" value="UniProtKB-KW"/>
</dbReference>
<keyword evidence="5" id="KW-0378">Hydrolase</keyword>
<protein>
    <submittedName>
        <fullName evidence="9">PIN domain-containing protein</fullName>
    </submittedName>
</protein>
<comment type="cofactor">
    <cofactor evidence="1">
        <name>Mg(2+)</name>
        <dbReference type="ChEBI" id="CHEBI:18420"/>
    </cofactor>
</comment>
<dbReference type="InterPro" id="IPR029060">
    <property type="entry name" value="PIN-like_dom_sf"/>
</dbReference>
<dbReference type="Gene3D" id="3.40.50.1010">
    <property type="entry name" value="5'-nuclease"/>
    <property type="match status" value="1"/>
</dbReference>
<sequence>MKGEIILRIIIDTDIAIDFLRGDKTVENILSKLWENNITNISILSVYELFAGMKKNEKEDTLNFINASTVEPVSLKIAEYGGEFFKKYRKTGITLTTVDCLIMATAYLKKYKIFTGNIKHYPEKELIYYP</sequence>